<keyword evidence="2" id="KW-1185">Reference proteome</keyword>
<evidence type="ECO:0000313" key="2">
    <source>
        <dbReference type="Proteomes" id="UP000724584"/>
    </source>
</evidence>
<dbReference type="Proteomes" id="UP000724584">
    <property type="component" value="Unassembled WGS sequence"/>
</dbReference>
<comment type="caution">
    <text evidence="1">The sequence shown here is derived from an EMBL/GenBank/DDBJ whole genome shotgun (WGS) entry which is preliminary data.</text>
</comment>
<name>A0ACB7PB63_9PEZI</name>
<organism evidence="1 2">
    <name type="scientific">Chaetomium tenue</name>
    <dbReference type="NCBI Taxonomy" id="1854479"/>
    <lineage>
        <taxon>Eukaryota</taxon>
        <taxon>Fungi</taxon>
        <taxon>Dikarya</taxon>
        <taxon>Ascomycota</taxon>
        <taxon>Pezizomycotina</taxon>
        <taxon>Sordariomycetes</taxon>
        <taxon>Sordariomycetidae</taxon>
        <taxon>Sordariales</taxon>
        <taxon>Chaetomiaceae</taxon>
        <taxon>Chaetomium</taxon>
    </lineage>
</organism>
<accession>A0ACB7PB63</accession>
<protein>
    <submittedName>
        <fullName evidence="1">Uncharacterized protein</fullName>
    </submittedName>
</protein>
<dbReference type="EMBL" id="JAGIZQ010000004">
    <property type="protein sequence ID" value="KAH6632693.1"/>
    <property type="molecule type" value="Genomic_DNA"/>
</dbReference>
<reference evidence="1 2" key="1">
    <citation type="journal article" date="2021" name="Nat. Commun.">
        <title>Genetic determinants of endophytism in the Arabidopsis root mycobiome.</title>
        <authorList>
            <person name="Mesny F."/>
            <person name="Miyauchi S."/>
            <person name="Thiergart T."/>
            <person name="Pickel B."/>
            <person name="Atanasova L."/>
            <person name="Karlsson M."/>
            <person name="Huettel B."/>
            <person name="Barry K.W."/>
            <person name="Haridas S."/>
            <person name="Chen C."/>
            <person name="Bauer D."/>
            <person name="Andreopoulos W."/>
            <person name="Pangilinan J."/>
            <person name="LaButti K."/>
            <person name="Riley R."/>
            <person name="Lipzen A."/>
            <person name="Clum A."/>
            <person name="Drula E."/>
            <person name="Henrissat B."/>
            <person name="Kohler A."/>
            <person name="Grigoriev I.V."/>
            <person name="Martin F.M."/>
            <person name="Hacquard S."/>
        </authorList>
    </citation>
    <scope>NUCLEOTIDE SEQUENCE [LARGE SCALE GENOMIC DNA]</scope>
    <source>
        <strain evidence="1 2">MPI-SDFR-AT-0079</strain>
    </source>
</reference>
<evidence type="ECO:0000313" key="1">
    <source>
        <dbReference type="EMBL" id="KAH6632693.1"/>
    </source>
</evidence>
<gene>
    <name evidence="1" type="ORF">F5144DRAFT_651071</name>
</gene>
<proteinExistence type="predicted"/>
<sequence>MNTAGAVVLAIVLLLLAAGVGWVIFTRVRASQLGLPPPPLKSYIPFLNRSPTPYTGPSPRSGGIMGWFSRAGGGGRNARTAAGAYEGPSPSGSGSYNAGYGHAGGSGGGGGGGRGFEEDDPWDSRVGGYNPYEEERELGLVPPGGGGGGSGGGEGYAMNLAVAPGGMPAAGGGGGGGEEERRGRPRSRSPGPGTSAAAAAPARDPFGDGAEPSNLSLRGVSPRPMDDGASFAARKAAKREEDRRSMFREEV</sequence>